<evidence type="ECO:0000256" key="1">
    <source>
        <dbReference type="SAM" id="MobiDB-lite"/>
    </source>
</evidence>
<organism evidence="3 4">
    <name type="scientific">Tetraparma gracilis</name>
    <dbReference type="NCBI Taxonomy" id="2962635"/>
    <lineage>
        <taxon>Eukaryota</taxon>
        <taxon>Sar</taxon>
        <taxon>Stramenopiles</taxon>
        <taxon>Ochrophyta</taxon>
        <taxon>Bolidophyceae</taxon>
        <taxon>Parmales</taxon>
        <taxon>Triparmaceae</taxon>
        <taxon>Tetraparma</taxon>
    </lineage>
</organism>
<dbReference type="Pfam" id="PF00069">
    <property type="entry name" value="Pkinase"/>
    <property type="match status" value="1"/>
</dbReference>
<dbReference type="PANTHER" id="PTHR44329:SF214">
    <property type="entry name" value="PROTEIN KINASE DOMAIN-CONTAINING PROTEIN"/>
    <property type="match status" value="1"/>
</dbReference>
<protein>
    <recommendedName>
        <fullName evidence="2">Protein kinase domain-containing protein</fullName>
    </recommendedName>
</protein>
<feature type="compositionally biased region" description="Polar residues" evidence="1">
    <location>
        <begin position="456"/>
        <end position="465"/>
    </location>
</feature>
<dbReference type="SMART" id="SM00220">
    <property type="entry name" value="S_TKc"/>
    <property type="match status" value="1"/>
</dbReference>
<sequence>MSFPFDLSSHLSTTRSSSVFRGVCRATLRPVAVKVLLPPDGLGIEDLVEALPLTPGSMERRAGTPGRAGAPGPEPGPFLHRELPRELFLDRAEPPPDLPPLLAELVTPSLPGYAECLSHCLAAETRNPSILPLHSLHLLHSPSERTSVLLLVTPLALGKVPSQEPLPPAEIDKALHSLSRALPALHGLGLLHLDLKPSNLLRVAGYPHYLLADFGAARPSCDLPPGPTGTLPFMHPSLLPPAPPPGPSPPPPSQISPEPDSLPDPLPPAHLDSWSLGCLLYTLVHGHHPQSAQVRASLPGCPPPAGAAGEKPPQLPIIWLANPSSRYKRLVECALHGDSSWLSQFGAPPRSVNPDSDSLPVPACADPCDMSPPDSWSEQDYGITPLPPCAHAVSPPRSSPPPLASEALSLRASFSMYESAKSRNLEFLSSLSTAFSLSPTVLPPALSAPPRPPTPDSKTVSDLSPTPKSLLLFRPSLGPLLATSLPPPLGTLLRSRTEYLYLPPSVPPSSGRARAFPRGARPLPTGSPTRAVLEAAFSGLPIKSAAKAAYKLGSHVRLPPAAGGGGELGRAARAAERLLAKDALGAVRVVAHGPAGGAGPGVVGWCYPRAGGAALCAARGFELEYDAGSTRFLVRDGGGERGLEIGVDAEYVRFVRVELSVASSHGHSPASPSNLIYSSDEDVASLPPCAAANEELRAGDVVGAAFVPLSPATPTLGMEEKVYETPHGVCRVSPGEPWKLSPFSGRALLFSPGSGTFEDGSGAQVGRPGGEALGIVSATNRMIAME</sequence>
<feature type="region of interest" description="Disordered" evidence="1">
    <location>
        <begin position="225"/>
        <end position="267"/>
    </location>
</feature>
<evidence type="ECO:0000313" key="4">
    <source>
        <dbReference type="Proteomes" id="UP001165060"/>
    </source>
</evidence>
<evidence type="ECO:0000259" key="2">
    <source>
        <dbReference type="PROSITE" id="PS50011"/>
    </source>
</evidence>
<feature type="compositionally biased region" description="Pro residues" evidence="1">
    <location>
        <begin position="238"/>
        <end position="267"/>
    </location>
</feature>
<comment type="caution">
    <text evidence="3">The sequence shown here is derived from an EMBL/GenBank/DDBJ whole genome shotgun (WGS) entry which is preliminary data.</text>
</comment>
<feature type="region of interest" description="Disordered" evidence="1">
    <location>
        <begin position="55"/>
        <end position="77"/>
    </location>
</feature>
<dbReference type="InterPro" id="IPR011009">
    <property type="entry name" value="Kinase-like_dom_sf"/>
</dbReference>
<evidence type="ECO:0000313" key="3">
    <source>
        <dbReference type="EMBL" id="GMI28481.1"/>
    </source>
</evidence>
<dbReference type="PANTHER" id="PTHR44329">
    <property type="entry name" value="SERINE/THREONINE-PROTEIN KINASE TNNI3K-RELATED"/>
    <property type="match status" value="1"/>
</dbReference>
<name>A0ABQ6MMA5_9STRA</name>
<proteinExistence type="predicted"/>
<accession>A0ABQ6MMA5</accession>
<feature type="domain" description="Protein kinase" evidence="2">
    <location>
        <begin position="5"/>
        <end position="342"/>
    </location>
</feature>
<feature type="region of interest" description="Disordered" evidence="1">
    <location>
        <begin position="444"/>
        <end position="465"/>
    </location>
</feature>
<reference evidence="3 4" key="1">
    <citation type="journal article" date="2023" name="Commun. Biol.">
        <title>Genome analysis of Parmales, the sister group of diatoms, reveals the evolutionary specialization of diatoms from phago-mixotrophs to photoautotrophs.</title>
        <authorList>
            <person name="Ban H."/>
            <person name="Sato S."/>
            <person name="Yoshikawa S."/>
            <person name="Yamada K."/>
            <person name="Nakamura Y."/>
            <person name="Ichinomiya M."/>
            <person name="Sato N."/>
            <person name="Blanc-Mathieu R."/>
            <person name="Endo H."/>
            <person name="Kuwata A."/>
            <person name="Ogata H."/>
        </authorList>
    </citation>
    <scope>NUCLEOTIDE SEQUENCE [LARGE SCALE GENOMIC DNA]</scope>
</reference>
<gene>
    <name evidence="3" type="ORF">TeGR_g12204</name>
</gene>
<dbReference type="EMBL" id="BRYB01004279">
    <property type="protein sequence ID" value="GMI28481.1"/>
    <property type="molecule type" value="Genomic_DNA"/>
</dbReference>
<dbReference type="InterPro" id="IPR000719">
    <property type="entry name" value="Prot_kinase_dom"/>
</dbReference>
<dbReference type="Proteomes" id="UP001165060">
    <property type="component" value="Unassembled WGS sequence"/>
</dbReference>
<dbReference type="SUPFAM" id="SSF56112">
    <property type="entry name" value="Protein kinase-like (PK-like)"/>
    <property type="match status" value="1"/>
</dbReference>
<keyword evidence="4" id="KW-1185">Reference proteome</keyword>
<dbReference type="InterPro" id="IPR051681">
    <property type="entry name" value="Ser/Thr_Kinases-Pseudokinases"/>
</dbReference>
<dbReference type="PROSITE" id="PS50011">
    <property type="entry name" value="PROTEIN_KINASE_DOM"/>
    <property type="match status" value="1"/>
</dbReference>
<feature type="compositionally biased region" description="Pro residues" evidence="1">
    <location>
        <begin position="446"/>
        <end position="455"/>
    </location>
</feature>
<dbReference type="Gene3D" id="1.10.510.10">
    <property type="entry name" value="Transferase(Phosphotransferase) domain 1"/>
    <property type="match status" value="1"/>
</dbReference>